<dbReference type="InterPro" id="IPR000182">
    <property type="entry name" value="GNAT_dom"/>
</dbReference>
<dbReference type="PANTHER" id="PTHR13947">
    <property type="entry name" value="GNAT FAMILY N-ACETYLTRANSFERASE"/>
    <property type="match status" value="1"/>
</dbReference>
<comment type="caution">
    <text evidence="3">The sequence shown here is derived from an EMBL/GenBank/DDBJ whole genome shotgun (WGS) entry which is preliminary data.</text>
</comment>
<protein>
    <submittedName>
        <fullName evidence="3">Acetyltransferase</fullName>
    </submittedName>
</protein>
<dbReference type="PANTHER" id="PTHR13947:SF37">
    <property type="entry name" value="LD18367P"/>
    <property type="match status" value="1"/>
</dbReference>
<keyword evidence="4" id="KW-1185">Reference proteome</keyword>
<evidence type="ECO:0000259" key="2">
    <source>
        <dbReference type="PROSITE" id="PS51186"/>
    </source>
</evidence>
<name>A0A099LM84_9VIBR</name>
<evidence type="ECO:0000313" key="4">
    <source>
        <dbReference type="Proteomes" id="UP000029994"/>
    </source>
</evidence>
<dbReference type="Gene3D" id="3.40.630.30">
    <property type="match status" value="1"/>
</dbReference>
<dbReference type="SUPFAM" id="SSF55729">
    <property type="entry name" value="Acyl-CoA N-acyltransferases (Nat)"/>
    <property type="match status" value="1"/>
</dbReference>
<dbReference type="InterPro" id="IPR016181">
    <property type="entry name" value="Acyl_CoA_acyltransferase"/>
</dbReference>
<sequence>MNGLMSQEMEFTLRPITLEDNASIAHVIRQVSAEYGLTADKGYSVADPTLDDLYSVYKQPRAAYWVVEHQGEVVGGGGFSPLSGAEHICELQKMYFLPICRGQGLAKQIIALCKALAKDMGYQQCYLESTANLKEALALYEKVGFRHLDAPLGNTGHDACEVVMITEL</sequence>
<feature type="domain" description="N-acetyltransferase" evidence="2">
    <location>
        <begin position="11"/>
        <end position="168"/>
    </location>
</feature>
<dbReference type="GO" id="GO:0008080">
    <property type="term" value="F:N-acetyltransferase activity"/>
    <property type="evidence" value="ECO:0007669"/>
    <property type="project" value="InterPro"/>
</dbReference>
<organism evidence="3 4">
    <name type="scientific">Vibrio navarrensis</name>
    <dbReference type="NCBI Taxonomy" id="29495"/>
    <lineage>
        <taxon>Bacteria</taxon>
        <taxon>Pseudomonadati</taxon>
        <taxon>Pseudomonadota</taxon>
        <taxon>Gammaproteobacteria</taxon>
        <taxon>Vibrionales</taxon>
        <taxon>Vibrionaceae</taxon>
        <taxon>Vibrio</taxon>
    </lineage>
</organism>
<evidence type="ECO:0000313" key="3">
    <source>
        <dbReference type="EMBL" id="KGK09283.1"/>
    </source>
</evidence>
<dbReference type="EMBL" id="JMCG01000002">
    <property type="protein sequence ID" value="KGK09283.1"/>
    <property type="molecule type" value="Genomic_DNA"/>
</dbReference>
<dbReference type="AlphaFoldDB" id="A0A099LM84"/>
<evidence type="ECO:0000256" key="1">
    <source>
        <dbReference type="ARBA" id="ARBA00022679"/>
    </source>
</evidence>
<keyword evidence="1 3" id="KW-0808">Transferase</keyword>
<reference evidence="3 4" key="1">
    <citation type="submission" date="2014-04" db="EMBL/GenBank/DDBJ databases">
        <title>Genome sequencing of Vibrio navarrensis strains.</title>
        <authorList>
            <person name="Gladney L.M."/>
            <person name="Katz L.S."/>
            <person name="Marino-Ramirez L."/>
            <person name="Jordan I.K."/>
        </authorList>
    </citation>
    <scope>NUCLEOTIDE SEQUENCE [LARGE SCALE GENOMIC DNA]</scope>
    <source>
        <strain evidence="3 4">ATCC 51183</strain>
    </source>
</reference>
<dbReference type="InterPro" id="IPR050769">
    <property type="entry name" value="NAT_camello-type"/>
</dbReference>
<dbReference type="Pfam" id="PF00583">
    <property type="entry name" value="Acetyltransf_1"/>
    <property type="match status" value="1"/>
</dbReference>
<dbReference type="eggNOG" id="COG1246">
    <property type="taxonomic scope" value="Bacteria"/>
</dbReference>
<dbReference type="STRING" id="29495.EA26_18985"/>
<accession>A0A099LM84</accession>
<gene>
    <name evidence="3" type="ORF">EA26_18985</name>
</gene>
<proteinExistence type="predicted"/>
<dbReference type="Proteomes" id="UP000029994">
    <property type="component" value="Unassembled WGS sequence"/>
</dbReference>
<dbReference type="CDD" id="cd04301">
    <property type="entry name" value="NAT_SF"/>
    <property type="match status" value="1"/>
</dbReference>
<dbReference type="PROSITE" id="PS51186">
    <property type="entry name" value="GNAT"/>
    <property type="match status" value="1"/>
</dbReference>